<evidence type="ECO:0000313" key="2">
    <source>
        <dbReference type="Proteomes" id="UP000015100"/>
    </source>
</evidence>
<gene>
    <name evidence="1" type="ORF">H072_6134</name>
</gene>
<accession>S8BKV8</accession>
<dbReference type="Proteomes" id="UP000015100">
    <property type="component" value="Unassembled WGS sequence"/>
</dbReference>
<protein>
    <submittedName>
        <fullName evidence="1">Uncharacterized protein</fullName>
    </submittedName>
</protein>
<name>S8BKV8_DACHA</name>
<dbReference type="HOGENOM" id="CLU_2831138_0_0_1"/>
<reference evidence="2" key="2">
    <citation type="submission" date="2013-04" db="EMBL/GenBank/DDBJ databases">
        <title>Genomic mechanisms accounting for the adaptation to parasitism in nematode-trapping fungi.</title>
        <authorList>
            <person name="Ahren D.G."/>
        </authorList>
    </citation>
    <scope>NUCLEOTIDE SEQUENCE [LARGE SCALE GENOMIC DNA]</scope>
    <source>
        <strain evidence="2">CBS 200.50</strain>
    </source>
</reference>
<comment type="caution">
    <text evidence="1">The sequence shown here is derived from an EMBL/GenBank/DDBJ whole genome shotgun (WGS) entry which is preliminary data.</text>
</comment>
<dbReference type="EMBL" id="AQGS01000439">
    <property type="protein sequence ID" value="EPS40033.1"/>
    <property type="molecule type" value="Genomic_DNA"/>
</dbReference>
<organism evidence="1 2">
    <name type="scientific">Dactylellina haptotyla (strain CBS 200.50)</name>
    <name type="common">Nematode-trapping fungus</name>
    <name type="synonym">Monacrosporium haptotylum</name>
    <dbReference type="NCBI Taxonomy" id="1284197"/>
    <lineage>
        <taxon>Eukaryota</taxon>
        <taxon>Fungi</taxon>
        <taxon>Dikarya</taxon>
        <taxon>Ascomycota</taxon>
        <taxon>Pezizomycotina</taxon>
        <taxon>Orbiliomycetes</taxon>
        <taxon>Orbiliales</taxon>
        <taxon>Orbiliaceae</taxon>
        <taxon>Dactylellina</taxon>
    </lineage>
</organism>
<dbReference type="AlphaFoldDB" id="S8BKV8"/>
<sequence>MTALRQVLHQLSNSTIMPNSQPVVSLLYKAPEHWMGINNNGHISNWQMEEKFLGNPSYNGKPKMFQ</sequence>
<keyword evidence="2" id="KW-1185">Reference proteome</keyword>
<proteinExistence type="predicted"/>
<evidence type="ECO:0000313" key="1">
    <source>
        <dbReference type="EMBL" id="EPS40033.1"/>
    </source>
</evidence>
<reference evidence="1 2" key="1">
    <citation type="journal article" date="2013" name="PLoS Genet.">
        <title>Genomic mechanisms accounting for the adaptation to parasitism in nematode-trapping fungi.</title>
        <authorList>
            <person name="Meerupati T."/>
            <person name="Andersson K.M."/>
            <person name="Friman E."/>
            <person name="Kumar D."/>
            <person name="Tunlid A."/>
            <person name="Ahren D."/>
        </authorList>
    </citation>
    <scope>NUCLEOTIDE SEQUENCE [LARGE SCALE GENOMIC DNA]</scope>
    <source>
        <strain evidence="1 2">CBS 200.50</strain>
    </source>
</reference>